<dbReference type="Proteomes" id="UP000319257">
    <property type="component" value="Unassembled WGS sequence"/>
</dbReference>
<evidence type="ECO:0000259" key="2">
    <source>
        <dbReference type="PROSITE" id="PS51384"/>
    </source>
</evidence>
<dbReference type="InterPro" id="IPR011037">
    <property type="entry name" value="Pyrv_Knase-like_insert_dom_sf"/>
</dbReference>
<dbReference type="InterPro" id="IPR017927">
    <property type="entry name" value="FAD-bd_FR_type"/>
</dbReference>
<dbReference type="InParanoid" id="A0A507ASK3"/>
<feature type="domain" description="MOSC" evidence="1">
    <location>
        <begin position="31"/>
        <end position="153"/>
    </location>
</feature>
<dbReference type="InterPro" id="IPR052353">
    <property type="entry name" value="Benzoxazolinone_Detox_Enz"/>
</dbReference>
<sequence length="555" mass="63413">MEVVAVSRSWPRQLEINGSKTFTSIFHEPLTRKEDYIELDDEGILGNATAAHDGPVYAFFAEHYDYWCAELNVNRAEWNWCHWGENITLRNVEKDNQITEHDLFLGDVLSIGNDVRLEKDKWLKPLADSGYVGVYLRVVRGGQIAPGDKAKILSRSGDTMSVAAISQLAFDSSLKSRDTLDLLSNHRVLLRLNKWVMARKLASLDDKLNVDNNAWKGWRTFRVTKKVDEGGDIKSFYLTPIDGKALANYLPGQFLTLKLPDGKVRSWSISDWQGYNMKHYRLSIKRGKDASRWMWDHCKIGTDLKVRSPAGRFVLDWSPMVPPRQIYLSAGIGITPILAMMKAHAQHPNMKTVPALWIHVARNSSHFPFRSEWSSACHNHIQKIVFYTQPEATERYPYDYRGYPTEDILRTLITESYTMNPLEISEIEMEGRISSVYICGPAAFEQSIQALLADFKVPAPFIHSESFSGSFSSTSLGNLERATVLFNKSSRVAQWSKENPMSLLELAESLGLTPDYGCRIKARSIWLAWFYYSEDFAMSYGRRPLHRAESEYQSH</sequence>
<dbReference type="PANTHER" id="PTHR30212">
    <property type="entry name" value="PROTEIN YIIM"/>
    <property type="match status" value="1"/>
</dbReference>
<feature type="domain" description="FAD-binding FR-type" evidence="2">
    <location>
        <begin position="216"/>
        <end position="316"/>
    </location>
</feature>
<dbReference type="Gene3D" id="3.40.50.80">
    <property type="entry name" value="Nucleotide-binding domain of ferredoxin-NADP reductase (FNR) module"/>
    <property type="match status" value="1"/>
</dbReference>
<dbReference type="AlphaFoldDB" id="A0A507ASK3"/>
<dbReference type="GeneID" id="41978350"/>
<dbReference type="RefSeq" id="XP_030988911.1">
    <property type="nucleotide sequence ID" value="XM_031133572.1"/>
</dbReference>
<protein>
    <recommendedName>
        <fullName evidence="5">FAD-binding FR-type domain-containing protein</fullName>
    </recommendedName>
</protein>
<dbReference type="PROSITE" id="PS51384">
    <property type="entry name" value="FAD_FR"/>
    <property type="match status" value="1"/>
</dbReference>
<accession>A0A507ASK3</accession>
<name>A0A507ASK3_9PEZI</name>
<evidence type="ECO:0000259" key="1">
    <source>
        <dbReference type="PROSITE" id="PS51340"/>
    </source>
</evidence>
<dbReference type="SUPFAM" id="SSF52343">
    <property type="entry name" value="Ferredoxin reductase-like, C-terminal NADP-linked domain"/>
    <property type="match status" value="1"/>
</dbReference>
<dbReference type="Gene3D" id="2.40.30.10">
    <property type="entry name" value="Translation factors"/>
    <property type="match status" value="1"/>
</dbReference>
<gene>
    <name evidence="3" type="ORF">E0L32_010903</name>
</gene>
<dbReference type="Pfam" id="PF00175">
    <property type="entry name" value="NAD_binding_1"/>
    <property type="match status" value="1"/>
</dbReference>
<dbReference type="GO" id="GO:0030151">
    <property type="term" value="F:molybdenum ion binding"/>
    <property type="evidence" value="ECO:0007669"/>
    <property type="project" value="InterPro"/>
</dbReference>
<dbReference type="SUPFAM" id="SSF63380">
    <property type="entry name" value="Riboflavin synthase domain-like"/>
    <property type="match status" value="1"/>
</dbReference>
<dbReference type="STRING" id="1093900.A0A507ASK3"/>
<dbReference type="InterPro" id="IPR005302">
    <property type="entry name" value="MoCF_Sase_C"/>
</dbReference>
<dbReference type="OrthoDB" id="5238236at2759"/>
<evidence type="ECO:0000313" key="4">
    <source>
        <dbReference type="Proteomes" id="UP000319257"/>
    </source>
</evidence>
<dbReference type="GO" id="GO:0030170">
    <property type="term" value="F:pyridoxal phosphate binding"/>
    <property type="evidence" value="ECO:0007669"/>
    <property type="project" value="InterPro"/>
</dbReference>
<evidence type="ECO:0008006" key="5">
    <source>
        <dbReference type="Google" id="ProtNLM"/>
    </source>
</evidence>
<proteinExistence type="predicted"/>
<comment type="caution">
    <text evidence="3">The sequence shown here is derived from an EMBL/GenBank/DDBJ whole genome shotgun (WGS) entry which is preliminary data.</text>
</comment>
<dbReference type="PANTHER" id="PTHR30212:SF2">
    <property type="entry name" value="PROTEIN YIIM"/>
    <property type="match status" value="1"/>
</dbReference>
<dbReference type="Pfam" id="PF03473">
    <property type="entry name" value="MOSC"/>
    <property type="match status" value="1"/>
</dbReference>
<dbReference type="EMBL" id="SKBQ01000093">
    <property type="protein sequence ID" value="TPX07200.1"/>
    <property type="molecule type" value="Genomic_DNA"/>
</dbReference>
<dbReference type="PROSITE" id="PS51340">
    <property type="entry name" value="MOSC"/>
    <property type="match status" value="1"/>
</dbReference>
<evidence type="ECO:0000313" key="3">
    <source>
        <dbReference type="EMBL" id="TPX07200.1"/>
    </source>
</evidence>
<dbReference type="GO" id="GO:0016491">
    <property type="term" value="F:oxidoreductase activity"/>
    <property type="evidence" value="ECO:0007669"/>
    <property type="project" value="InterPro"/>
</dbReference>
<organism evidence="3 4">
    <name type="scientific">Thyridium curvatum</name>
    <dbReference type="NCBI Taxonomy" id="1093900"/>
    <lineage>
        <taxon>Eukaryota</taxon>
        <taxon>Fungi</taxon>
        <taxon>Dikarya</taxon>
        <taxon>Ascomycota</taxon>
        <taxon>Pezizomycotina</taxon>
        <taxon>Sordariomycetes</taxon>
        <taxon>Sordariomycetidae</taxon>
        <taxon>Thyridiales</taxon>
        <taxon>Thyridiaceae</taxon>
        <taxon>Thyridium</taxon>
    </lineage>
</organism>
<dbReference type="Gene3D" id="2.40.33.20">
    <property type="entry name" value="PK beta-barrel domain-like"/>
    <property type="match status" value="1"/>
</dbReference>
<reference evidence="3 4" key="1">
    <citation type="submission" date="2019-06" db="EMBL/GenBank/DDBJ databases">
        <title>Draft genome sequence of the filamentous fungus Phialemoniopsis curvata isolated from diesel fuel.</title>
        <authorList>
            <person name="Varaljay V.A."/>
            <person name="Lyon W.J."/>
            <person name="Crouch A.L."/>
            <person name="Drake C.E."/>
            <person name="Hollomon J.M."/>
            <person name="Nadeau L.J."/>
            <person name="Nunn H.S."/>
            <person name="Stevenson B.S."/>
            <person name="Bojanowski C.L."/>
            <person name="Crookes-Goodson W.J."/>
        </authorList>
    </citation>
    <scope>NUCLEOTIDE SEQUENCE [LARGE SCALE GENOMIC DNA]</scope>
    <source>
        <strain evidence="3 4">D216</strain>
    </source>
</reference>
<dbReference type="SUPFAM" id="SSF50800">
    <property type="entry name" value="PK beta-barrel domain-like"/>
    <property type="match status" value="1"/>
</dbReference>
<dbReference type="InterPro" id="IPR039261">
    <property type="entry name" value="FNR_nucleotide-bd"/>
</dbReference>
<dbReference type="InterPro" id="IPR017938">
    <property type="entry name" value="Riboflavin_synthase-like_b-brl"/>
</dbReference>
<dbReference type="InterPro" id="IPR001433">
    <property type="entry name" value="OxRdtase_FAD/NAD-bd"/>
</dbReference>
<keyword evidence="4" id="KW-1185">Reference proteome</keyword>